<dbReference type="InterPro" id="IPR012338">
    <property type="entry name" value="Beta-lactam/transpept-like"/>
</dbReference>
<dbReference type="InterPro" id="IPR058664">
    <property type="entry name" value="ARB_00930-like_C"/>
</dbReference>
<dbReference type="Proteomes" id="UP001305779">
    <property type="component" value="Unassembled WGS sequence"/>
</dbReference>
<dbReference type="Pfam" id="PF26335">
    <property type="entry name" value="ARB_00930_C"/>
    <property type="match status" value="1"/>
</dbReference>
<protein>
    <recommendedName>
        <fullName evidence="7">Beta-lactamase-related domain-containing protein</fullName>
    </recommendedName>
</protein>
<dbReference type="InterPro" id="IPR051478">
    <property type="entry name" value="Beta-lactamase-like_AB/R"/>
</dbReference>
<dbReference type="InterPro" id="IPR001466">
    <property type="entry name" value="Beta-lactam-related"/>
</dbReference>
<comment type="caution">
    <text evidence="5">The sequence shown here is derived from an EMBL/GenBank/DDBJ whole genome shotgun (WGS) entry which is preliminary data.</text>
</comment>
<keyword evidence="6" id="KW-1185">Reference proteome</keyword>
<dbReference type="Pfam" id="PF00144">
    <property type="entry name" value="Beta-lactamase"/>
    <property type="match status" value="1"/>
</dbReference>
<proteinExistence type="inferred from homology"/>
<evidence type="ECO:0000259" key="3">
    <source>
        <dbReference type="Pfam" id="PF00144"/>
    </source>
</evidence>
<feature type="chain" id="PRO_5045043987" description="Beta-lactamase-related domain-containing protein" evidence="2">
    <location>
        <begin position="19"/>
        <end position="552"/>
    </location>
</feature>
<keyword evidence="2" id="KW-0732">Signal</keyword>
<gene>
    <name evidence="5" type="ORF">PRZ48_014387</name>
</gene>
<sequence length="552" mass="59701">MRNNRLFLPVLLASSVLARNSTKKTLCPILGQQYPLPTNLSCSPPFLSATQNLSAAIDARLHDAGFNETTFSLGISSSEEPSDLLWEYHHTDASVSNSAFGVRSADADSIYRVGSVSKLFTVYAFLIRAGEKRLHEPLTVFLSELRGLGVEEGDLDAVLPRWEEITVGEALSQGEYINGVARQQPVFPSSYTPTYSNDGFGIAGAALERFANASFEDVFDEAIVRPLGLKGTSAKTPKSTVNGIIPGNLTSSGWDSDFGAIGPAGGHFSSTRDMAKMSKAILNSDMLPAATTRRWLKPKSFVESFEQGVGMPWEIFRLKVDGYTVDLYTKDGDCTFLTTNSSPVSPRANDPNPTVATYHSEIILIPQFGLGISLLTATATQNGSIAVRQVLSNLLTSTVLPAVAKATKSQAHDTFAGHYTALPHLNSSLTIATDDLPGLKITSWISNGTDFKATFVEKYLGEDIRLMPNLLYDKTGDRVGFTATFSVPKVDADPVADGDPSTWYWKCPSWIAAGAIRWGDVGVEQFVFERGGEGVVEGVVSKGLRVRMKKDE</sequence>
<feature type="domain" description="Beta-lactamase-like ARB-00930-like C-terminal" evidence="4">
    <location>
        <begin position="408"/>
        <end position="551"/>
    </location>
</feature>
<evidence type="ECO:0000313" key="6">
    <source>
        <dbReference type="Proteomes" id="UP001305779"/>
    </source>
</evidence>
<evidence type="ECO:0008006" key="7">
    <source>
        <dbReference type="Google" id="ProtNLM"/>
    </source>
</evidence>
<accession>A0ABR0DY57</accession>
<evidence type="ECO:0000256" key="1">
    <source>
        <dbReference type="ARBA" id="ARBA00038473"/>
    </source>
</evidence>
<dbReference type="SUPFAM" id="SSF56601">
    <property type="entry name" value="beta-lactamase/transpeptidase-like"/>
    <property type="match status" value="1"/>
</dbReference>
<evidence type="ECO:0000313" key="5">
    <source>
        <dbReference type="EMBL" id="KAK4494089.1"/>
    </source>
</evidence>
<reference evidence="5 6" key="1">
    <citation type="journal article" date="2023" name="G3 (Bethesda)">
        <title>A chromosome-level genome assembly of Zasmidium syzygii isolated from banana leaves.</title>
        <authorList>
            <person name="van Westerhoven A.C."/>
            <person name="Mehrabi R."/>
            <person name="Talebi R."/>
            <person name="Steentjes M.B.F."/>
            <person name="Corcolon B."/>
            <person name="Chong P.A."/>
            <person name="Kema G.H.J."/>
            <person name="Seidl M.F."/>
        </authorList>
    </citation>
    <scope>NUCLEOTIDE SEQUENCE [LARGE SCALE GENOMIC DNA]</scope>
    <source>
        <strain evidence="5 6">P124</strain>
    </source>
</reference>
<dbReference type="Gene3D" id="3.40.710.10">
    <property type="entry name" value="DD-peptidase/beta-lactamase superfamily"/>
    <property type="match status" value="1"/>
</dbReference>
<evidence type="ECO:0000259" key="4">
    <source>
        <dbReference type="Pfam" id="PF26335"/>
    </source>
</evidence>
<dbReference type="PANTHER" id="PTHR22935">
    <property type="entry name" value="PENICILLIN-BINDING PROTEIN"/>
    <property type="match status" value="1"/>
</dbReference>
<comment type="similarity">
    <text evidence="1">Belongs to the beta-lactamase family.</text>
</comment>
<feature type="signal peptide" evidence="2">
    <location>
        <begin position="1"/>
        <end position="18"/>
    </location>
</feature>
<name>A0ABR0DY57_ZASCE</name>
<feature type="domain" description="Beta-lactamase-related" evidence="3">
    <location>
        <begin position="94"/>
        <end position="332"/>
    </location>
</feature>
<evidence type="ECO:0000256" key="2">
    <source>
        <dbReference type="SAM" id="SignalP"/>
    </source>
</evidence>
<organism evidence="5 6">
    <name type="scientific">Zasmidium cellare</name>
    <name type="common">Wine cellar mold</name>
    <name type="synonym">Racodium cellare</name>
    <dbReference type="NCBI Taxonomy" id="395010"/>
    <lineage>
        <taxon>Eukaryota</taxon>
        <taxon>Fungi</taxon>
        <taxon>Dikarya</taxon>
        <taxon>Ascomycota</taxon>
        <taxon>Pezizomycotina</taxon>
        <taxon>Dothideomycetes</taxon>
        <taxon>Dothideomycetidae</taxon>
        <taxon>Mycosphaerellales</taxon>
        <taxon>Mycosphaerellaceae</taxon>
        <taxon>Zasmidium</taxon>
    </lineage>
</organism>
<dbReference type="EMBL" id="JAXOVC010000014">
    <property type="protein sequence ID" value="KAK4494089.1"/>
    <property type="molecule type" value="Genomic_DNA"/>
</dbReference>
<dbReference type="PANTHER" id="PTHR22935:SF95">
    <property type="entry name" value="BETA-LACTAMASE-LIKE 1-RELATED"/>
    <property type="match status" value="1"/>
</dbReference>